<dbReference type="EMBL" id="BQOL01000002">
    <property type="protein sequence ID" value="GKI19930.1"/>
    <property type="molecule type" value="Genomic_DNA"/>
</dbReference>
<protein>
    <recommendedName>
        <fullName evidence="4">DUF4134 domain-containing protein</fullName>
    </recommendedName>
</protein>
<evidence type="ECO:0000256" key="1">
    <source>
        <dbReference type="SAM" id="Phobius"/>
    </source>
</evidence>
<gene>
    <name evidence="2" type="ORF">CE91St16_28380</name>
</gene>
<dbReference type="AlphaFoldDB" id="A0AA37P0R3"/>
<accession>A0AA37P0R3</accession>
<dbReference type="InterPro" id="IPR025408">
    <property type="entry name" value="DUF4134"/>
</dbReference>
<comment type="caution">
    <text evidence="2">The sequence shown here is derived from an EMBL/GenBank/DDBJ whole genome shotgun (WGS) entry which is preliminary data.</text>
</comment>
<organism evidence="2 3">
    <name type="scientific">Alistipes finegoldii</name>
    <dbReference type="NCBI Taxonomy" id="214856"/>
    <lineage>
        <taxon>Bacteria</taxon>
        <taxon>Pseudomonadati</taxon>
        <taxon>Bacteroidota</taxon>
        <taxon>Bacteroidia</taxon>
        <taxon>Bacteroidales</taxon>
        <taxon>Rikenellaceae</taxon>
        <taxon>Alistipes</taxon>
    </lineage>
</organism>
<name>A0AA37P0R3_9BACT</name>
<keyword evidence="1" id="KW-0812">Transmembrane</keyword>
<dbReference type="Proteomes" id="UP001055105">
    <property type="component" value="Unassembled WGS sequence"/>
</dbReference>
<evidence type="ECO:0000313" key="3">
    <source>
        <dbReference type="Proteomes" id="UP001055105"/>
    </source>
</evidence>
<dbReference type="Pfam" id="PF13572">
    <property type="entry name" value="DUF4134"/>
    <property type="match status" value="1"/>
</dbReference>
<proteinExistence type="predicted"/>
<evidence type="ECO:0008006" key="4">
    <source>
        <dbReference type="Google" id="ProtNLM"/>
    </source>
</evidence>
<feature type="transmembrane region" description="Helical" evidence="1">
    <location>
        <begin position="42"/>
        <end position="64"/>
    </location>
</feature>
<sequence length="68" mass="7149">MVNGYFEPAVKLIYAIGAVVGLIGAVKVYGKFSSGDPDTAKTCASWMGACVFLIVCATVLKSFFGTTY</sequence>
<keyword evidence="1" id="KW-1133">Transmembrane helix</keyword>
<reference evidence="2" key="1">
    <citation type="submission" date="2022-01" db="EMBL/GenBank/DDBJ databases">
        <title>Novel bile acid biosynthetic pathways are enriched in the microbiome of centenarians.</title>
        <authorList>
            <person name="Sato Y."/>
            <person name="Atarashi K."/>
            <person name="Plichta R.D."/>
            <person name="Arai Y."/>
            <person name="Sasajima S."/>
            <person name="Kearney M.S."/>
            <person name="Suda W."/>
            <person name="Takeshita K."/>
            <person name="Sasaki T."/>
            <person name="Okamoto S."/>
            <person name="Skelly N.A."/>
            <person name="Okamura Y."/>
            <person name="Vlamakis H."/>
            <person name="Li Y."/>
            <person name="Tanoue T."/>
            <person name="Takei H."/>
            <person name="Nittono H."/>
            <person name="Narushima S."/>
            <person name="Irie J."/>
            <person name="Itoh H."/>
            <person name="Moriya K."/>
            <person name="Sugiura Y."/>
            <person name="Suematsu M."/>
            <person name="Moritoki N."/>
            <person name="Shibata S."/>
            <person name="Littman R.D."/>
            <person name="Fischbach A.M."/>
            <person name="Uwamino Y."/>
            <person name="Inoue T."/>
            <person name="Honda A."/>
            <person name="Hattori M."/>
            <person name="Murai T."/>
            <person name="Xavier J.R."/>
            <person name="Hirose N."/>
            <person name="Honda K."/>
        </authorList>
    </citation>
    <scope>NUCLEOTIDE SEQUENCE</scope>
    <source>
        <strain evidence="2">CE91-St16</strain>
    </source>
</reference>
<keyword evidence="1" id="KW-0472">Membrane</keyword>
<feature type="transmembrane region" description="Helical" evidence="1">
    <location>
        <begin position="12"/>
        <end position="30"/>
    </location>
</feature>
<evidence type="ECO:0000313" key="2">
    <source>
        <dbReference type="EMBL" id="GKI19930.1"/>
    </source>
</evidence>